<proteinExistence type="predicted"/>
<dbReference type="RefSeq" id="WP_002681165.1">
    <property type="nucleotide sequence ID" value="NZ_CM001795.1"/>
</dbReference>
<feature type="DNA-binding region" description="H-T-H motif" evidence="2">
    <location>
        <begin position="29"/>
        <end position="48"/>
    </location>
</feature>
<dbReference type="PROSITE" id="PS50977">
    <property type="entry name" value="HTH_TETR_2"/>
    <property type="match status" value="1"/>
</dbReference>
<name>A0A0E2E4C8_TREDN</name>
<dbReference type="InterPro" id="IPR050624">
    <property type="entry name" value="HTH-type_Tx_Regulator"/>
</dbReference>
<dbReference type="GeneID" id="2741445"/>
<accession>A0A0E2E4C8</accession>
<comment type="caution">
    <text evidence="4">The sequence shown here is derived from an EMBL/GenBank/DDBJ whole genome shotgun (WGS) entry which is preliminary data.</text>
</comment>
<dbReference type="HOGENOM" id="CLU_069356_6_1_12"/>
<dbReference type="SUPFAM" id="SSF46689">
    <property type="entry name" value="Homeodomain-like"/>
    <property type="match status" value="1"/>
</dbReference>
<dbReference type="EMBL" id="AGDV01000012">
    <property type="protein sequence ID" value="EMB33315.1"/>
    <property type="molecule type" value="Genomic_DNA"/>
</dbReference>
<dbReference type="PRINTS" id="PR00455">
    <property type="entry name" value="HTHTETR"/>
</dbReference>
<dbReference type="Gene3D" id="1.10.357.10">
    <property type="entry name" value="Tetracycline Repressor, domain 2"/>
    <property type="match status" value="1"/>
</dbReference>
<sequence>MQVLKEEVKDRILTAAEKVFYEQDYRSAKLTDIAEQADIPVALIYTYFKNKEGLFDEVVAGVLDKIIKMMEDEEKMEAGSPYERFNRGGASQLPKLLKNRIKLIILIDKSSGTKHENAKDMWVKRLEQHIKDGLKRYSKTKHDPMLAHILANNYVEGLMEIARHYKNEKWAEDMLFVLNKCYFNGVESL</sequence>
<dbReference type="GO" id="GO:0003677">
    <property type="term" value="F:DNA binding"/>
    <property type="evidence" value="ECO:0007669"/>
    <property type="project" value="UniProtKB-UniRule"/>
</dbReference>
<dbReference type="PANTHER" id="PTHR43479:SF11">
    <property type="entry name" value="ACREF_ENVCD OPERON REPRESSOR-RELATED"/>
    <property type="match status" value="1"/>
</dbReference>
<dbReference type="Pfam" id="PF00440">
    <property type="entry name" value="TetR_N"/>
    <property type="match status" value="1"/>
</dbReference>
<reference evidence="4" key="1">
    <citation type="submission" date="2012-01" db="EMBL/GenBank/DDBJ databases">
        <title>The Genome Sequence of Treponema denticola H-22.</title>
        <authorList>
            <consortium name="The Broad Institute Genome Sequencing Platform"/>
            <person name="Earl A."/>
            <person name="Ward D."/>
            <person name="Feldgarden M."/>
            <person name="Gevers D."/>
            <person name="Blanton J.M."/>
            <person name="Fenno C.J."/>
            <person name="Baranova O.V."/>
            <person name="Mathney J."/>
            <person name="Dewhirst F.E."/>
            <person name="Izard J."/>
            <person name="Young S.K."/>
            <person name="Zeng Q."/>
            <person name="Gargeya S."/>
            <person name="Fitzgerald M."/>
            <person name="Haas B."/>
            <person name="Abouelleil A."/>
            <person name="Alvarado L."/>
            <person name="Arachchi H.M."/>
            <person name="Berlin A."/>
            <person name="Chapman S.B."/>
            <person name="Gearin G."/>
            <person name="Goldberg J."/>
            <person name="Griggs A."/>
            <person name="Gujja S."/>
            <person name="Hansen M."/>
            <person name="Heiman D."/>
            <person name="Howarth C."/>
            <person name="Larimer J."/>
            <person name="Lui A."/>
            <person name="MacDonald P.J.P."/>
            <person name="McCowen C."/>
            <person name="Montmayeur A."/>
            <person name="Murphy C."/>
            <person name="Neiman D."/>
            <person name="Pearson M."/>
            <person name="Priest M."/>
            <person name="Roberts A."/>
            <person name="Saif S."/>
            <person name="Shea T."/>
            <person name="Sisk P."/>
            <person name="Stolte C."/>
            <person name="Sykes S."/>
            <person name="Wortman J."/>
            <person name="Nusbaum C."/>
            <person name="Birren B."/>
        </authorList>
    </citation>
    <scope>NUCLEOTIDE SEQUENCE [LARGE SCALE GENOMIC DNA]</scope>
    <source>
        <strain evidence="4">H-22</strain>
    </source>
</reference>
<dbReference type="PANTHER" id="PTHR43479">
    <property type="entry name" value="ACREF/ENVCD OPERON REPRESSOR-RELATED"/>
    <property type="match status" value="1"/>
</dbReference>
<organism evidence="4">
    <name type="scientific">Treponema denticola H-22</name>
    <dbReference type="NCBI Taxonomy" id="999432"/>
    <lineage>
        <taxon>Bacteria</taxon>
        <taxon>Pseudomonadati</taxon>
        <taxon>Spirochaetota</taxon>
        <taxon>Spirochaetia</taxon>
        <taxon>Spirochaetales</taxon>
        <taxon>Treponemataceae</taxon>
        <taxon>Treponema</taxon>
    </lineage>
</organism>
<protein>
    <recommendedName>
        <fullName evidence="3">HTH tetR-type domain-containing protein</fullName>
    </recommendedName>
</protein>
<evidence type="ECO:0000313" key="4">
    <source>
        <dbReference type="EMBL" id="EMB33315.1"/>
    </source>
</evidence>
<evidence type="ECO:0000256" key="1">
    <source>
        <dbReference type="ARBA" id="ARBA00023125"/>
    </source>
</evidence>
<feature type="domain" description="HTH tetR-type" evidence="3">
    <location>
        <begin position="6"/>
        <end position="66"/>
    </location>
</feature>
<dbReference type="AlphaFoldDB" id="A0A0E2E4C8"/>
<evidence type="ECO:0000256" key="2">
    <source>
        <dbReference type="PROSITE-ProRule" id="PRU00335"/>
    </source>
</evidence>
<dbReference type="InterPro" id="IPR001647">
    <property type="entry name" value="HTH_TetR"/>
</dbReference>
<gene>
    <name evidence="4" type="ORF">HMPREF9726_01676</name>
</gene>
<dbReference type="InterPro" id="IPR009057">
    <property type="entry name" value="Homeodomain-like_sf"/>
</dbReference>
<dbReference type="Proteomes" id="UP000011705">
    <property type="component" value="Chromosome"/>
</dbReference>
<evidence type="ECO:0000259" key="3">
    <source>
        <dbReference type="PROSITE" id="PS50977"/>
    </source>
</evidence>
<dbReference type="PATRIC" id="fig|999432.5.peg.1738"/>
<keyword evidence="1 2" id="KW-0238">DNA-binding</keyword>